<keyword evidence="1" id="KW-0802">TPR repeat</keyword>
<reference evidence="4" key="1">
    <citation type="submission" date="2016-10" db="EMBL/GenBank/DDBJ databases">
        <authorList>
            <person name="Varghese N."/>
            <person name="Submissions S."/>
        </authorList>
    </citation>
    <scope>NUCLEOTIDE SEQUENCE [LARGE SCALE GENOMIC DNA]</scope>
    <source>
        <strain evidence="4">DSM 8344</strain>
    </source>
</reference>
<organism evidence="3 4">
    <name type="scientific">Desulfosporosinus hippei DSM 8344</name>
    <dbReference type="NCBI Taxonomy" id="1121419"/>
    <lineage>
        <taxon>Bacteria</taxon>
        <taxon>Bacillati</taxon>
        <taxon>Bacillota</taxon>
        <taxon>Clostridia</taxon>
        <taxon>Eubacteriales</taxon>
        <taxon>Desulfitobacteriaceae</taxon>
        <taxon>Desulfosporosinus</taxon>
    </lineage>
</organism>
<evidence type="ECO:0000313" key="4">
    <source>
        <dbReference type="Proteomes" id="UP000198656"/>
    </source>
</evidence>
<dbReference type="SUPFAM" id="SSF48452">
    <property type="entry name" value="TPR-like"/>
    <property type="match status" value="1"/>
</dbReference>
<keyword evidence="2" id="KW-0812">Transmembrane</keyword>
<evidence type="ECO:0000256" key="1">
    <source>
        <dbReference type="PROSITE-ProRule" id="PRU00339"/>
    </source>
</evidence>
<dbReference type="InterPro" id="IPR011990">
    <property type="entry name" value="TPR-like_helical_dom_sf"/>
</dbReference>
<dbReference type="Pfam" id="PF13181">
    <property type="entry name" value="TPR_8"/>
    <property type="match status" value="1"/>
</dbReference>
<protein>
    <submittedName>
        <fullName evidence="3">Tetratricopeptide repeat-containing protein</fullName>
    </submittedName>
</protein>
<feature type="transmembrane region" description="Helical" evidence="2">
    <location>
        <begin position="43"/>
        <end position="59"/>
    </location>
</feature>
<accession>A0A1G7XZJ0</accession>
<keyword evidence="4" id="KW-1185">Reference proteome</keyword>
<dbReference type="AlphaFoldDB" id="A0A1G7XZJ0"/>
<feature type="transmembrane region" description="Helical" evidence="2">
    <location>
        <begin position="16"/>
        <end position="37"/>
    </location>
</feature>
<dbReference type="EMBL" id="FNCP01000007">
    <property type="protein sequence ID" value="SDG89120.1"/>
    <property type="molecule type" value="Genomic_DNA"/>
</dbReference>
<dbReference type="InterPro" id="IPR019734">
    <property type="entry name" value="TPR_rpt"/>
</dbReference>
<keyword evidence="2" id="KW-0472">Membrane</keyword>
<sequence length="259" mass="29960">MRSMQYDPEILYVQKLYFFLYLATISILIALIIIVYVDFRSGLYSLAVGFGLSYIGMVMKKNFNPPGKRLSAQRMAHTISQDSSPLSIARFASQLYYYFHEPTQAISILEKFLSSQDPLLCMTLGDILLKEGKPLRALYILRDNPHALVDPLLLATQGRVLFQIDRIQEAVKMFERSIHLAKQNKFPKSSNNWITQKILTLSYLANIHHSLADCYFILNDFDLAKKHYRSGNYRVFDLSLWRHCPSVQLDSTKNHKNIK</sequence>
<name>A0A1G7XZJ0_9FIRM</name>
<gene>
    <name evidence="3" type="ORF">SAMN05443529_107141</name>
</gene>
<dbReference type="RefSeq" id="WP_092332164.1">
    <property type="nucleotide sequence ID" value="NZ_FNCP01000007.1"/>
</dbReference>
<proteinExistence type="predicted"/>
<keyword evidence="2" id="KW-1133">Transmembrane helix</keyword>
<dbReference type="PROSITE" id="PS50005">
    <property type="entry name" value="TPR"/>
    <property type="match status" value="1"/>
</dbReference>
<dbReference type="OrthoDB" id="1795928at2"/>
<evidence type="ECO:0000313" key="3">
    <source>
        <dbReference type="EMBL" id="SDG89120.1"/>
    </source>
</evidence>
<evidence type="ECO:0000256" key="2">
    <source>
        <dbReference type="SAM" id="Phobius"/>
    </source>
</evidence>
<feature type="repeat" description="TPR" evidence="1">
    <location>
        <begin position="151"/>
        <end position="184"/>
    </location>
</feature>
<dbReference type="Gene3D" id="1.25.40.10">
    <property type="entry name" value="Tetratricopeptide repeat domain"/>
    <property type="match status" value="1"/>
</dbReference>
<dbReference type="Proteomes" id="UP000198656">
    <property type="component" value="Unassembled WGS sequence"/>
</dbReference>